<evidence type="ECO:0000256" key="2">
    <source>
        <dbReference type="SAM" id="Phobius"/>
    </source>
</evidence>
<feature type="transmembrane region" description="Helical" evidence="2">
    <location>
        <begin position="6"/>
        <end position="24"/>
    </location>
</feature>
<feature type="transmembrane region" description="Helical" evidence="2">
    <location>
        <begin position="69"/>
        <end position="89"/>
    </location>
</feature>
<feature type="transmembrane region" description="Helical" evidence="2">
    <location>
        <begin position="101"/>
        <end position="121"/>
    </location>
</feature>
<dbReference type="Pfam" id="PF10112">
    <property type="entry name" value="Halogen_Hydrol"/>
    <property type="match status" value="1"/>
</dbReference>
<dbReference type="STRING" id="120956.SAMN05421791_10745"/>
<gene>
    <name evidence="3" type="ORF">SAMN05421791_10745</name>
</gene>
<dbReference type="Proteomes" id="UP000199708">
    <property type="component" value="Unassembled WGS sequence"/>
</dbReference>
<sequence>MFELLTIIYMLFLAGPLFANMQTLNRFAKKGSRLSDIWTADLKNNTIKLIILILIGQFFGFSYYFTTMIFTTLSVLFAWAILAVIFYYIRHINSSKWIWIFYHIGQVLSVLFSLVLADYMANYQDHVSYNWFDYLSLSGVTLFYLTIAVLFCSAGVGLLAYLLRPKYIKKQKKSFFKHLNKKPSRNMLEHYQAAGLTKQEIEAFRSQMADSRKQILNIEANFQATAKMRAIEIRHNIVKVAKNYFKDIVEEPNRRLDASDFLINYLPQLEDLLEKYNEINSHVAKNKQTYLILEKSAQTIDQLSQEIVEDYLSFHSDTYQELEDGLKLADRMLHNETKDRSDLFDKQSKDKNLNDFDMDDPFGDFD</sequence>
<keyword evidence="2" id="KW-0812">Transmembrane</keyword>
<feature type="region of interest" description="Disordered" evidence="1">
    <location>
        <begin position="343"/>
        <end position="366"/>
    </location>
</feature>
<reference evidence="3 4" key="1">
    <citation type="submission" date="2016-10" db="EMBL/GenBank/DDBJ databases">
        <authorList>
            <person name="de Groot N.N."/>
        </authorList>
    </citation>
    <scope>NUCLEOTIDE SEQUENCE [LARGE SCALE GENOMIC DNA]</scope>
    <source>
        <strain evidence="3 4">ATCC BAA-466</strain>
    </source>
</reference>
<keyword evidence="2" id="KW-0472">Membrane</keyword>
<proteinExistence type="predicted"/>
<organism evidence="3 4">
    <name type="scientific">Facklamia miroungae</name>
    <dbReference type="NCBI Taxonomy" id="120956"/>
    <lineage>
        <taxon>Bacteria</taxon>
        <taxon>Bacillati</taxon>
        <taxon>Bacillota</taxon>
        <taxon>Bacilli</taxon>
        <taxon>Lactobacillales</taxon>
        <taxon>Aerococcaceae</taxon>
        <taxon>Facklamia</taxon>
    </lineage>
</organism>
<dbReference type="EMBL" id="FNCK01000007">
    <property type="protein sequence ID" value="SDG38987.1"/>
    <property type="molecule type" value="Genomic_DNA"/>
</dbReference>
<dbReference type="InterPro" id="IPR018770">
    <property type="entry name" value="ChloroindolylP_hydrolase"/>
</dbReference>
<keyword evidence="4" id="KW-1185">Reference proteome</keyword>
<dbReference type="OrthoDB" id="2243657at2"/>
<accession>A0A1G7TUK8</accession>
<feature type="compositionally biased region" description="Acidic residues" evidence="1">
    <location>
        <begin position="356"/>
        <end position="366"/>
    </location>
</feature>
<feature type="transmembrane region" description="Helical" evidence="2">
    <location>
        <begin position="45"/>
        <end position="63"/>
    </location>
</feature>
<feature type="compositionally biased region" description="Basic and acidic residues" evidence="1">
    <location>
        <begin position="343"/>
        <end position="354"/>
    </location>
</feature>
<dbReference type="RefSeq" id="WP_090290131.1">
    <property type="nucleotide sequence ID" value="NZ_FNCK01000007.1"/>
</dbReference>
<name>A0A1G7TUK8_9LACT</name>
<evidence type="ECO:0000313" key="4">
    <source>
        <dbReference type="Proteomes" id="UP000199708"/>
    </source>
</evidence>
<evidence type="ECO:0000256" key="1">
    <source>
        <dbReference type="SAM" id="MobiDB-lite"/>
    </source>
</evidence>
<protein>
    <submittedName>
        <fullName evidence="3">5-bromo-4-chloroindolyl phosphate hydrolysis protein</fullName>
    </submittedName>
</protein>
<evidence type="ECO:0000313" key="3">
    <source>
        <dbReference type="EMBL" id="SDG38987.1"/>
    </source>
</evidence>
<feature type="transmembrane region" description="Helical" evidence="2">
    <location>
        <begin position="141"/>
        <end position="163"/>
    </location>
</feature>
<keyword evidence="2" id="KW-1133">Transmembrane helix</keyword>
<dbReference type="AlphaFoldDB" id="A0A1G7TUK8"/>